<comment type="caution">
    <text evidence="1">The sequence shown here is derived from an EMBL/GenBank/DDBJ whole genome shotgun (WGS) entry which is preliminary data.</text>
</comment>
<sequence>MALINFKFANTNENLNTLLNYALKDIVRSDFGLFDIPGMASNLDLLYSYRGLRYEDEVEFYLLPHGNGAKDAPVDFVVISDLLFNPGEAGLYAYNEFARGLYAELMRQSEGNEARREKAATLIQRYNLQEYADM</sequence>
<dbReference type="RefSeq" id="WP_167228994.1">
    <property type="nucleotide sequence ID" value="NZ_VUYU01000021.1"/>
</dbReference>
<dbReference type="EMBL" id="VUYU01000021">
    <property type="protein sequence ID" value="NHZ36752.1"/>
    <property type="molecule type" value="Genomic_DNA"/>
</dbReference>
<gene>
    <name evidence="1" type="ORF">F0185_24605</name>
</gene>
<organism evidence="1 2">
    <name type="scientific">Massilia rubra</name>
    <dbReference type="NCBI Taxonomy" id="2607910"/>
    <lineage>
        <taxon>Bacteria</taxon>
        <taxon>Pseudomonadati</taxon>
        <taxon>Pseudomonadota</taxon>
        <taxon>Betaproteobacteria</taxon>
        <taxon>Burkholderiales</taxon>
        <taxon>Oxalobacteraceae</taxon>
        <taxon>Telluria group</taxon>
        <taxon>Massilia</taxon>
    </lineage>
</organism>
<reference evidence="1 2" key="1">
    <citation type="submission" date="2019-09" db="EMBL/GenBank/DDBJ databases">
        <title>Taxonomy of Antarctic Massilia spp.: description of Massilia rubra sp. nov., Massilia aquatica sp. nov., Massilia mucilaginosa sp. nov., Massilia frigida sp. nov. isolated from streams, lakes and regoliths.</title>
        <authorList>
            <person name="Holochova P."/>
            <person name="Sedlacek I."/>
            <person name="Kralova S."/>
            <person name="Maslanova I."/>
            <person name="Busse H.-J."/>
            <person name="Stankova E."/>
            <person name="Vrbovska V."/>
            <person name="Kovarovic V."/>
            <person name="Bartak M."/>
            <person name="Svec P."/>
            <person name="Pantucek R."/>
        </authorList>
    </citation>
    <scope>NUCLEOTIDE SEQUENCE [LARGE SCALE GENOMIC DNA]</scope>
    <source>
        <strain evidence="1 2">CCM 8692</strain>
    </source>
</reference>
<keyword evidence="2" id="KW-1185">Reference proteome</keyword>
<evidence type="ECO:0000313" key="1">
    <source>
        <dbReference type="EMBL" id="NHZ36752.1"/>
    </source>
</evidence>
<proteinExistence type="predicted"/>
<accession>A0ABX0LX96</accession>
<protein>
    <submittedName>
        <fullName evidence="1">Uncharacterized protein</fullName>
    </submittedName>
</protein>
<dbReference type="Proteomes" id="UP000785613">
    <property type="component" value="Unassembled WGS sequence"/>
</dbReference>
<evidence type="ECO:0000313" key="2">
    <source>
        <dbReference type="Proteomes" id="UP000785613"/>
    </source>
</evidence>
<name>A0ABX0LX96_9BURK</name>